<dbReference type="RefSeq" id="WP_072836674.1">
    <property type="nucleotide sequence ID" value="NZ_FQUU01000018.1"/>
</dbReference>
<dbReference type="OrthoDB" id="9882877at2"/>
<proteinExistence type="predicted"/>
<dbReference type="AlphaFoldDB" id="A0A1M5EJ49"/>
<sequence length="219" mass="24720">MLDNQLANIPLQGIFPVSVFDFAPPSIAFAQPSTASFYPTVPGVAYIGQTKVMANSNRLRQFHYSVSSSALAVSEENYPDQQVDQRPLLNVVIDFEKGDLLLEGFYTFIMAFNQQCQLHRYRPDAERLKISASILPACTLDLEDPQINGTVCNLKGIISDEFSRSLCSGLLVIDTIGEKVGLYQQQWNIKLFLYDIQFDNCELQFKLPLFLHAFNDHDN</sequence>
<evidence type="ECO:0000313" key="1">
    <source>
        <dbReference type="EMBL" id="SHF79313.1"/>
    </source>
</evidence>
<gene>
    <name evidence="1" type="ORF">SAMN02745131_03551</name>
</gene>
<dbReference type="STRING" id="1121884.SAMN02745131_03551"/>
<dbReference type="Proteomes" id="UP000184048">
    <property type="component" value="Unassembled WGS sequence"/>
</dbReference>
<dbReference type="EMBL" id="FQUU01000018">
    <property type="protein sequence ID" value="SHF79313.1"/>
    <property type="molecule type" value="Genomic_DNA"/>
</dbReference>
<keyword evidence="2" id="KW-1185">Reference proteome</keyword>
<name>A0A1M5EJ49_9BACT</name>
<accession>A0A1M5EJ49</accession>
<protein>
    <submittedName>
        <fullName evidence="1">Uncharacterized protein</fullName>
    </submittedName>
</protein>
<evidence type="ECO:0000313" key="2">
    <source>
        <dbReference type="Proteomes" id="UP000184048"/>
    </source>
</evidence>
<organism evidence="1 2">
    <name type="scientific">Flavisolibacter ginsengisoli DSM 18119</name>
    <dbReference type="NCBI Taxonomy" id="1121884"/>
    <lineage>
        <taxon>Bacteria</taxon>
        <taxon>Pseudomonadati</taxon>
        <taxon>Bacteroidota</taxon>
        <taxon>Chitinophagia</taxon>
        <taxon>Chitinophagales</taxon>
        <taxon>Chitinophagaceae</taxon>
        <taxon>Flavisolibacter</taxon>
    </lineage>
</organism>
<reference evidence="1 2" key="1">
    <citation type="submission" date="2016-11" db="EMBL/GenBank/DDBJ databases">
        <authorList>
            <person name="Jaros S."/>
            <person name="Januszkiewicz K."/>
            <person name="Wedrychowicz H."/>
        </authorList>
    </citation>
    <scope>NUCLEOTIDE SEQUENCE [LARGE SCALE GENOMIC DNA]</scope>
    <source>
        <strain evidence="1 2">DSM 18119</strain>
    </source>
</reference>